<dbReference type="InterPro" id="IPR002491">
    <property type="entry name" value="ABC_transptr_periplasmic_BD"/>
</dbReference>
<organism evidence="3 4">
    <name type="scientific">Desulfatitalea alkaliphila</name>
    <dbReference type="NCBI Taxonomy" id="2929485"/>
    <lineage>
        <taxon>Bacteria</taxon>
        <taxon>Pseudomonadati</taxon>
        <taxon>Thermodesulfobacteriota</taxon>
        <taxon>Desulfobacteria</taxon>
        <taxon>Desulfobacterales</taxon>
        <taxon>Desulfosarcinaceae</taxon>
        <taxon>Desulfatitalea</taxon>
    </lineage>
</organism>
<evidence type="ECO:0000313" key="3">
    <source>
        <dbReference type="EMBL" id="MCJ8499151.1"/>
    </source>
</evidence>
<evidence type="ECO:0000313" key="4">
    <source>
        <dbReference type="Proteomes" id="UP001165427"/>
    </source>
</evidence>
<accession>A0AA41R1P2</accession>
<dbReference type="GO" id="GO:0071281">
    <property type="term" value="P:cellular response to iron ion"/>
    <property type="evidence" value="ECO:0007669"/>
    <property type="project" value="TreeGrafter"/>
</dbReference>
<gene>
    <name evidence="3" type="ORF">MRX98_01080</name>
</gene>
<comment type="caution">
    <text evidence="3">The sequence shown here is derived from an EMBL/GenBank/DDBJ whole genome shotgun (WGS) entry which is preliminary data.</text>
</comment>
<dbReference type="PANTHER" id="PTHR30535">
    <property type="entry name" value="VITAMIN B12-BINDING PROTEIN"/>
    <property type="match status" value="1"/>
</dbReference>
<dbReference type="PROSITE" id="PS50983">
    <property type="entry name" value="FE_B12_PBP"/>
    <property type="match status" value="1"/>
</dbReference>
<dbReference type="Pfam" id="PF01497">
    <property type="entry name" value="Peripla_BP_2"/>
    <property type="match status" value="1"/>
</dbReference>
<sequence length="294" mass="31824">MPALLWVVDSAEADGMVRRTVTDPTGRNVAVPVAPQRIVALAPSVTEIIFALGQEHRLVGVTRFSNHPPEAAMRPKVGSYIQLDVERIAALGPDLCIAIKDGNPIAAVERLTAMGIPVFAVDPVDLATVMQTVTAIGDLLDAADVAETVVTGMERRIEAVRLRLEGIQVRPRVFLQIGVSPIVSVGRGTFIDILIQMAGGTNVAAGGGMAYPRFSREQVLLLAPEVIVISSMERTAVFEQVKAEWMQWPSLPAVQRNAVHIAPPDLFDRPSPRLVDALEVLAAFIHPDRFEARR</sequence>
<dbReference type="AlphaFoldDB" id="A0AA41R1P2"/>
<dbReference type="RefSeq" id="WP_246902262.1">
    <property type="nucleotide sequence ID" value="NZ_JALJRB010000001.1"/>
</dbReference>
<reference evidence="3" key="1">
    <citation type="submission" date="2022-04" db="EMBL/GenBank/DDBJ databases">
        <title>Desulfatitalea alkaliphila sp. nov., a novel anaerobic sulfate-reducing bacterium isolated from terrestrial mud volcano, Taman Peninsula, Russia.</title>
        <authorList>
            <person name="Khomyakova M.A."/>
            <person name="Merkel A.Y."/>
            <person name="Slobodkin A.I."/>
        </authorList>
    </citation>
    <scope>NUCLEOTIDE SEQUENCE</scope>
    <source>
        <strain evidence="3">M08but</strain>
    </source>
</reference>
<evidence type="ECO:0000256" key="1">
    <source>
        <dbReference type="ARBA" id="ARBA00022729"/>
    </source>
</evidence>
<proteinExistence type="predicted"/>
<dbReference type="Proteomes" id="UP001165427">
    <property type="component" value="Unassembled WGS sequence"/>
</dbReference>
<dbReference type="NCBIfam" id="NF038402">
    <property type="entry name" value="TroA_like"/>
    <property type="match status" value="1"/>
</dbReference>
<dbReference type="EMBL" id="JALJRB010000001">
    <property type="protein sequence ID" value="MCJ8499151.1"/>
    <property type="molecule type" value="Genomic_DNA"/>
</dbReference>
<dbReference type="InterPro" id="IPR050902">
    <property type="entry name" value="ABC_Transporter_SBP"/>
</dbReference>
<dbReference type="PANTHER" id="PTHR30535:SF34">
    <property type="entry name" value="MOLYBDATE-BINDING PROTEIN MOLA"/>
    <property type="match status" value="1"/>
</dbReference>
<keyword evidence="1" id="KW-0732">Signal</keyword>
<protein>
    <submittedName>
        <fullName evidence="3">Cobalamin-binding protein</fullName>
    </submittedName>
</protein>
<dbReference type="Gene3D" id="3.40.50.1980">
    <property type="entry name" value="Nitrogenase molybdenum iron protein domain"/>
    <property type="match status" value="2"/>
</dbReference>
<dbReference type="SUPFAM" id="SSF53807">
    <property type="entry name" value="Helical backbone' metal receptor"/>
    <property type="match status" value="1"/>
</dbReference>
<feature type="domain" description="Fe/B12 periplasmic-binding" evidence="2">
    <location>
        <begin position="37"/>
        <end position="289"/>
    </location>
</feature>
<dbReference type="InterPro" id="IPR054828">
    <property type="entry name" value="Vit_B12_bind_prot"/>
</dbReference>
<name>A0AA41R1P2_9BACT</name>
<keyword evidence="4" id="KW-1185">Reference proteome</keyword>
<evidence type="ECO:0000259" key="2">
    <source>
        <dbReference type="PROSITE" id="PS50983"/>
    </source>
</evidence>
<dbReference type="CDD" id="cd01144">
    <property type="entry name" value="BtuF"/>
    <property type="match status" value="1"/>
</dbReference>